<sequence>MTINTPIRLGQLLLLVLLFLTGISVQAAPTDKPPFYRLQINGSTTYLLGSIHVGKADMYPMASVIERKLEDADGIVLEVLLEQANMVDLVQRYGMGAQDIDRELLNKRQAFCKNYATQCASIPYLKAWMQASVITMIRFGEQGLTPEYGVETWVSANYPEHKRYQLESTEFQFQLFSGLSNELQQLMLQDALEADEQELSALVEVWRSGNEADFLELIEDGFSNNRELMDAVLTERNYGMAAELSRLLDSNKQQKLVVIVGAAHLVGPESLPDIFKKRGAIVSSCWKVDC</sequence>
<dbReference type="InterPro" id="IPR047111">
    <property type="entry name" value="YbaP-like"/>
</dbReference>
<gene>
    <name evidence="2" type="primary">gumN</name>
    <name evidence="2" type="ORF">GCM10007894_03840</name>
</gene>
<evidence type="ECO:0000313" key="3">
    <source>
        <dbReference type="Proteomes" id="UP001157439"/>
    </source>
</evidence>
<protein>
    <submittedName>
        <fullName evidence="2">Protein GumN</fullName>
    </submittedName>
</protein>
<dbReference type="PANTHER" id="PTHR40590:SF1">
    <property type="entry name" value="CYTOPLASMIC PROTEIN"/>
    <property type="match status" value="1"/>
</dbReference>
<dbReference type="PANTHER" id="PTHR40590">
    <property type="entry name" value="CYTOPLASMIC PROTEIN-RELATED"/>
    <property type="match status" value="1"/>
</dbReference>
<dbReference type="InterPro" id="IPR002816">
    <property type="entry name" value="TraB/PrgY/GumN_fam"/>
</dbReference>
<evidence type="ECO:0000256" key="1">
    <source>
        <dbReference type="SAM" id="SignalP"/>
    </source>
</evidence>
<keyword evidence="1" id="KW-0732">Signal</keyword>
<dbReference type="EMBL" id="BSPO01000001">
    <property type="protein sequence ID" value="GLS82407.1"/>
    <property type="molecule type" value="Genomic_DNA"/>
</dbReference>
<feature type="chain" id="PRO_5041285169" evidence="1">
    <location>
        <begin position="28"/>
        <end position="290"/>
    </location>
</feature>
<proteinExistence type="predicted"/>
<dbReference type="AlphaFoldDB" id="A0AA37TQG9"/>
<organism evidence="2 3">
    <name type="scientific">Paraferrimonas haliotis</name>
    <dbReference type="NCBI Taxonomy" id="2013866"/>
    <lineage>
        <taxon>Bacteria</taxon>
        <taxon>Pseudomonadati</taxon>
        <taxon>Pseudomonadota</taxon>
        <taxon>Gammaproteobacteria</taxon>
        <taxon>Alteromonadales</taxon>
        <taxon>Ferrimonadaceae</taxon>
        <taxon>Paraferrimonas</taxon>
    </lineage>
</organism>
<dbReference type="CDD" id="cd14789">
    <property type="entry name" value="Tiki"/>
    <property type="match status" value="1"/>
</dbReference>
<feature type="signal peptide" evidence="1">
    <location>
        <begin position="1"/>
        <end position="27"/>
    </location>
</feature>
<name>A0AA37TQG9_9GAMM</name>
<comment type="caution">
    <text evidence="2">The sequence shown here is derived from an EMBL/GenBank/DDBJ whole genome shotgun (WGS) entry which is preliminary data.</text>
</comment>
<accession>A0AA37TQG9</accession>
<evidence type="ECO:0000313" key="2">
    <source>
        <dbReference type="EMBL" id="GLS82407.1"/>
    </source>
</evidence>
<dbReference type="RefSeq" id="WP_095497957.1">
    <property type="nucleotide sequence ID" value="NZ_BSPO01000001.1"/>
</dbReference>
<reference evidence="2 3" key="1">
    <citation type="journal article" date="2014" name="Int. J. Syst. Evol. Microbiol.">
        <title>Complete genome sequence of Corynebacterium casei LMG S-19264T (=DSM 44701T), isolated from a smear-ripened cheese.</title>
        <authorList>
            <consortium name="US DOE Joint Genome Institute (JGI-PGF)"/>
            <person name="Walter F."/>
            <person name="Albersmeier A."/>
            <person name="Kalinowski J."/>
            <person name="Ruckert C."/>
        </authorList>
    </citation>
    <scope>NUCLEOTIDE SEQUENCE [LARGE SCALE GENOMIC DNA]</scope>
    <source>
        <strain evidence="2 3">NBRC 112785</strain>
    </source>
</reference>
<dbReference type="Pfam" id="PF01963">
    <property type="entry name" value="TraB_PrgY_gumN"/>
    <property type="match status" value="1"/>
</dbReference>
<keyword evidence="3" id="KW-1185">Reference proteome</keyword>
<dbReference type="Proteomes" id="UP001157439">
    <property type="component" value="Unassembled WGS sequence"/>
</dbReference>